<evidence type="ECO:0000313" key="4">
    <source>
        <dbReference type="Proteomes" id="UP001153719"/>
    </source>
</evidence>
<keyword evidence="1" id="KW-1133">Transmembrane helix</keyword>
<dbReference type="AlphaFoldDB" id="A0A9W4CIN2"/>
<dbReference type="Pfam" id="PF01757">
    <property type="entry name" value="Acyl_transf_3"/>
    <property type="match status" value="1"/>
</dbReference>
<name>A0A9W4CIN2_9CYAN</name>
<protein>
    <submittedName>
        <fullName evidence="3">Peptidoglycan/LPS O-acetylase OafA/YrhL</fullName>
    </submittedName>
</protein>
<evidence type="ECO:0000256" key="1">
    <source>
        <dbReference type="SAM" id="Phobius"/>
    </source>
</evidence>
<sequence length="332" mass="38273">MSELEEKFVSRSMPRYPSLDGWRGISILCVLAAHQLPLGLKFWKLNSMSAALGMCLFFTLSGFLITSTLFYRSNIRHFLIRRFCRIIPLAWAFILIALPLVGAELNRYFPHFFFYANLPPFWLTHLTAHLWSVCVEMQFYIFIALLIGALGQRGLMLLPAFCFAVTANRIWHGVPISIETYYRVDEILVGACLALIYERRLGEKIPKFLGKINCYLLLLLLLISCHPQGSFLQYLRPYLAATLVGATLYQNNTRLGQLLTNRTLVYIATISYALYVIHPITIYGWLGSGDTIIRYSKRILSFLICFTLAHLSTFYYEKHWITWGKHLISQSK</sequence>
<dbReference type="Proteomes" id="UP001153719">
    <property type="component" value="Chromosome"/>
</dbReference>
<feature type="transmembrane region" description="Helical" evidence="1">
    <location>
        <begin position="264"/>
        <end position="286"/>
    </location>
</feature>
<dbReference type="KEGG" id="ppsu:NO713_01891"/>
<reference evidence="3" key="1">
    <citation type="submission" date="2020-09" db="EMBL/GenBank/DDBJ databases">
        <authorList>
            <person name="Blom J."/>
        </authorList>
    </citation>
    <scope>NUCLEOTIDE SEQUENCE</scope>
    <source>
        <strain evidence="3">No.713</strain>
    </source>
</reference>
<feature type="transmembrane region" description="Helical" evidence="1">
    <location>
        <begin position="50"/>
        <end position="71"/>
    </location>
</feature>
<feature type="transmembrane region" description="Helical" evidence="1">
    <location>
        <begin position="298"/>
        <end position="316"/>
    </location>
</feature>
<accession>A0A9W4CIN2</accession>
<dbReference type="GO" id="GO:0016747">
    <property type="term" value="F:acyltransferase activity, transferring groups other than amino-acyl groups"/>
    <property type="evidence" value="ECO:0007669"/>
    <property type="project" value="InterPro"/>
</dbReference>
<organism evidence="3 4">
    <name type="scientific">Planktothrix pseudagardhii</name>
    <dbReference type="NCBI Taxonomy" id="132604"/>
    <lineage>
        <taxon>Bacteria</taxon>
        <taxon>Bacillati</taxon>
        <taxon>Cyanobacteriota</taxon>
        <taxon>Cyanophyceae</taxon>
        <taxon>Oscillatoriophycideae</taxon>
        <taxon>Oscillatoriales</taxon>
        <taxon>Microcoleaceae</taxon>
        <taxon>Planktothrix</taxon>
    </lineage>
</organism>
<dbReference type="GO" id="GO:0016020">
    <property type="term" value="C:membrane"/>
    <property type="evidence" value="ECO:0007669"/>
    <property type="project" value="TreeGrafter"/>
</dbReference>
<dbReference type="InterPro" id="IPR050879">
    <property type="entry name" value="Acyltransferase_3"/>
</dbReference>
<keyword evidence="4" id="KW-1185">Reference proteome</keyword>
<keyword evidence="1" id="KW-0472">Membrane</keyword>
<dbReference type="EMBL" id="LR882967">
    <property type="protein sequence ID" value="CAD5940589.1"/>
    <property type="molecule type" value="Genomic_DNA"/>
</dbReference>
<dbReference type="PANTHER" id="PTHR23028">
    <property type="entry name" value="ACETYLTRANSFERASE"/>
    <property type="match status" value="1"/>
</dbReference>
<feature type="transmembrane region" description="Helical" evidence="1">
    <location>
        <begin position="122"/>
        <end position="147"/>
    </location>
</feature>
<evidence type="ECO:0000259" key="2">
    <source>
        <dbReference type="Pfam" id="PF01757"/>
    </source>
</evidence>
<dbReference type="PANTHER" id="PTHR23028:SF53">
    <property type="entry name" value="ACYL_TRANSF_3 DOMAIN-CONTAINING PROTEIN"/>
    <property type="match status" value="1"/>
</dbReference>
<keyword evidence="1" id="KW-0812">Transmembrane</keyword>
<dbReference type="RefSeq" id="WP_254173608.1">
    <property type="nucleotide sequence ID" value="NZ_LR882967.1"/>
</dbReference>
<feature type="transmembrane region" description="Helical" evidence="1">
    <location>
        <begin position="209"/>
        <end position="229"/>
    </location>
</feature>
<feature type="transmembrane region" description="Helical" evidence="1">
    <location>
        <begin position="83"/>
        <end position="102"/>
    </location>
</feature>
<feature type="domain" description="Acyltransferase 3" evidence="2">
    <location>
        <begin position="17"/>
        <end position="309"/>
    </location>
</feature>
<feature type="transmembrane region" description="Helical" evidence="1">
    <location>
        <begin position="21"/>
        <end position="38"/>
    </location>
</feature>
<dbReference type="GO" id="GO:0000271">
    <property type="term" value="P:polysaccharide biosynthetic process"/>
    <property type="evidence" value="ECO:0007669"/>
    <property type="project" value="TreeGrafter"/>
</dbReference>
<dbReference type="InterPro" id="IPR002656">
    <property type="entry name" value="Acyl_transf_3_dom"/>
</dbReference>
<proteinExistence type="predicted"/>
<gene>
    <name evidence="3" type="ORF">NO713_01891</name>
</gene>
<evidence type="ECO:0000313" key="3">
    <source>
        <dbReference type="EMBL" id="CAD5940589.1"/>
    </source>
</evidence>